<keyword evidence="6" id="KW-1185">Reference proteome</keyword>
<feature type="domain" description="Adenosine deaminase" evidence="4">
    <location>
        <begin position="32"/>
        <end position="374"/>
    </location>
</feature>
<keyword evidence="2" id="KW-0479">Metal-binding</keyword>
<dbReference type="PANTHER" id="PTHR43114:SF7">
    <property type="entry name" value="ADENOSINE DEAMINASE DOMAIN-CONTAINING PROTEIN"/>
    <property type="match status" value="1"/>
</dbReference>
<dbReference type="PANTHER" id="PTHR43114">
    <property type="entry name" value="ADENINE DEAMINASE"/>
    <property type="match status" value="1"/>
</dbReference>
<protein>
    <recommendedName>
        <fullName evidence="4">Adenosine deaminase domain-containing protein</fullName>
    </recommendedName>
</protein>
<dbReference type="InterPro" id="IPR006330">
    <property type="entry name" value="Ado/ade_deaminase"/>
</dbReference>
<evidence type="ECO:0000256" key="3">
    <source>
        <dbReference type="ARBA" id="ARBA00022801"/>
    </source>
</evidence>
<comment type="caution">
    <text evidence="5">The sequence shown here is derived from an EMBL/GenBank/DDBJ whole genome shotgun (WGS) entry which is preliminary data.</text>
</comment>
<proteinExistence type="predicted"/>
<name>A0A9W9BZ70_9PLEO</name>
<dbReference type="InterPro" id="IPR032466">
    <property type="entry name" value="Metal_Hydrolase"/>
</dbReference>
<evidence type="ECO:0000256" key="1">
    <source>
        <dbReference type="ARBA" id="ARBA00001947"/>
    </source>
</evidence>
<dbReference type="InterPro" id="IPR001365">
    <property type="entry name" value="A_deaminase_dom"/>
</dbReference>
<accession>A0A9W9BZ70</accession>
<sequence length="381" mass="42993">MTDVENALSVVERGNLRRSLAATTDPYVSAIPKVELHVHIEGIISADLKWKFSQRNGQAIINPRTNRPYESLEELRDSHDTLKPRTGNRMDNTEETLSFFEAYYSGFEVLKTAQDYSDLAMEYYSRAAAMNVRYAEIFFDPQGHTRVGTTWKTMMSGFRDAQRKAAQDLNVVSKWIMCFLRDESPESAMQHYKAALPYRDMIIGIGLDSNEVDRPPSLFESVFARARRDGFRITAHCDVGSSYPLSHIQQVALSIGGTGADRIDHGLNAAGDAALVNLIKQKGLGMTICPWSYIRHQPMDEVFQRIRALYDAGVVMAVASDDPAFMEDTWVLENLLVLKRYCGFGNEEVRRLAENAIQMCWAPDGAKEEMLRELRGIDIAT</sequence>
<reference evidence="5" key="1">
    <citation type="submission" date="2022-10" db="EMBL/GenBank/DDBJ databases">
        <title>Tapping the CABI collections for fungal endophytes: first genome assemblies for Collariella, Neodidymelliopsis, Ascochyta clinopodiicola, Didymella pomorum, Didymosphaeria variabile, Neocosmospora piperis and Neocucurbitaria cava.</title>
        <authorList>
            <person name="Hill R."/>
        </authorList>
    </citation>
    <scope>NUCLEOTIDE SEQUENCE</scope>
    <source>
        <strain evidence="5">IMI 360193</strain>
    </source>
</reference>
<dbReference type="GO" id="GO:0046872">
    <property type="term" value="F:metal ion binding"/>
    <property type="evidence" value="ECO:0007669"/>
    <property type="project" value="UniProtKB-KW"/>
</dbReference>
<dbReference type="GO" id="GO:0005829">
    <property type="term" value="C:cytosol"/>
    <property type="evidence" value="ECO:0007669"/>
    <property type="project" value="TreeGrafter"/>
</dbReference>
<evidence type="ECO:0000313" key="5">
    <source>
        <dbReference type="EMBL" id="KAJ4333975.1"/>
    </source>
</evidence>
<keyword evidence="3" id="KW-0378">Hydrolase</keyword>
<evidence type="ECO:0000256" key="2">
    <source>
        <dbReference type="ARBA" id="ARBA00022723"/>
    </source>
</evidence>
<dbReference type="GO" id="GO:0000034">
    <property type="term" value="F:adenine deaminase activity"/>
    <property type="evidence" value="ECO:0007669"/>
    <property type="project" value="TreeGrafter"/>
</dbReference>
<dbReference type="SUPFAM" id="SSF51556">
    <property type="entry name" value="Metallo-dependent hydrolases"/>
    <property type="match status" value="1"/>
</dbReference>
<comment type="cofactor">
    <cofactor evidence="1">
        <name>Zn(2+)</name>
        <dbReference type="ChEBI" id="CHEBI:29105"/>
    </cofactor>
</comment>
<dbReference type="GO" id="GO:0006146">
    <property type="term" value="P:adenine catabolic process"/>
    <property type="evidence" value="ECO:0007669"/>
    <property type="project" value="TreeGrafter"/>
</dbReference>
<dbReference type="NCBIfam" id="TIGR01430">
    <property type="entry name" value="aden_deam"/>
    <property type="match status" value="1"/>
</dbReference>
<evidence type="ECO:0000259" key="4">
    <source>
        <dbReference type="Pfam" id="PF00962"/>
    </source>
</evidence>
<dbReference type="OrthoDB" id="272271at2759"/>
<dbReference type="Proteomes" id="UP001140562">
    <property type="component" value="Unassembled WGS sequence"/>
</dbReference>
<gene>
    <name evidence="5" type="ORF">N0V87_007234</name>
</gene>
<dbReference type="GO" id="GO:0043103">
    <property type="term" value="P:hypoxanthine salvage"/>
    <property type="evidence" value="ECO:0007669"/>
    <property type="project" value="TreeGrafter"/>
</dbReference>
<organism evidence="5 6">
    <name type="scientific">Didymella glomerata</name>
    <dbReference type="NCBI Taxonomy" id="749621"/>
    <lineage>
        <taxon>Eukaryota</taxon>
        <taxon>Fungi</taxon>
        <taxon>Dikarya</taxon>
        <taxon>Ascomycota</taxon>
        <taxon>Pezizomycotina</taxon>
        <taxon>Dothideomycetes</taxon>
        <taxon>Pleosporomycetidae</taxon>
        <taxon>Pleosporales</taxon>
        <taxon>Pleosporineae</taxon>
        <taxon>Didymellaceae</taxon>
        <taxon>Didymella</taxon>
    </lineage>
</organism>
<dbReference type="Gene3D" id="3.20.20.140">
    <property type="entry name" value="Metal-dependent hydrolases"/>
    <property type="match status" value="1"/>
</dbReference>
<dbReference type="Pfam" id="PF00962">
    <property type="entry name" value="A_deaminase"/>
    <property type="match status" value="1"/>
</dbReference>
<dbReference type="EMBL" id="JAPEUV010000085">
    <property type="protein sequence ID" value="KAJ4333975.1"/>
    <property type="molecule type" value="Genomic_DNA"/>
</dbReference>
<evidence type="ECO:0000313" key="6">
    <source>
        <dbReference type="Proteomes" id="UP001140562"/>
    </source>
</evidence>
<dbReference type="AlphaFoldDB" id="A0A9W9BZ70"/>